<accession>A0A5C6AFP0</accession>
<organism evidence="1 2">
    <name type="scientific">Stieleria varia</name>
    <dbReference type="NCBI Taxonomy" id="2528005"/>
    <lineage>
        <taxon>Bacteria</taxon>
        <taxon>Pseudomonadati</taxon>
        <taxon>Planctomycetota</taxon>
        <taxon>Planctomycetia</taxon>
        <taxon>Pirellulales</taxon>
        <taxon>Pirellulaceae</taxon>
        <taxon>Stieleria</taxon>
    </lineage>
</organism>
<dbReference type="EMBL" id="SJPN01000006">
    <property type="protein sequence ID" value="TWT98237.1"/>
    <property type="molecule type" value="Genomic_DNA"/>
</dbReference>
<dbReference type="AlphaFoldDB" id="A0A5C6AFP0"/>
<protein>
    <submittedName>
        <fullName evidence="1">Uncharacterized protein</fullName>
    </submittedName>
</protein>
<dbReference type="Proteomes" id="UP000320176">
    <property type="component" value="Unassembled WGS sequence"/>
</dbReference>
<evidence type="ECO:0000313" key="2">
    <source>
        <dbReference type="Proteomes" id="UP000320176"/>
    </source>
</evidence>
<evidence type="ECO:0000313" key="1">
    <source>
        <dbReference type="EMBL" id="TWT98237.1"/>
    </source>
</evidence>
<proteinExistence type="predicted"/>
<comment type="caution">
    <text evidence="1">The sequence shown here is derived from an EMBL/GenBank/DDBJ whole genome shotgun (WGS) entry which is preliminary data.</text>
</comment>
<sequence length="83" mass="9478">MFSWRDTPEATSVPITTLDARNGISFHEKPRELPLFSFFSMLRRGKSAVFCNSPIRQAMNKLSKVCNSCHCRSGRTMTTMVDF</sequence>
<keyword evidence="2" id="KW-1185">Reference proteome</keyword>
<name>A0A5C6AFP0_9BACT</name>
<reference evidence="1 2" key="1">
    <citation type="submission" date="2019-02" db="EMBL/GenBank/DDBJ databases">
        <title>Deep-cultivation of Planctomycetes and their phenomic and genomic characterization uncovers novel biology.</title>
        <authorList>
            <person name="Wiegand S."/>
            <person name="Jogler M."/>
            <person name="Boedeker C."/>
            <person name="Pinto D."/>
            <person name="Vollmers J."/>
            <person name="Rivas-Marin E."/>
            <person name="Kohn T."/>
            <person name="Peeters S.H."/>
            <person name="Heuer A."/>
            <person name="Rast P."/>
            <person name="Oberbeckmann S."/>
            <person name="Bunk B."/>
            <person name="Jeske O."/>
            <person name="Meyerdierks A."/>
            <person name="Storesund J.E."/>
            <person name="Kallscheuer N."/>
            <person name="Luecker S."/>
            <person name="Lage O.M."/>
            <person name="Pohl T."/>
            <person name="Merkel B.J."/>
            <person name="Hornburger P."/>
            <person name="Mueller R.-W."/>
            <person name="Bruemmer F."/>
            <person name="Labrenz M."/>
            <person name="Spormann A.M."/>
            <person name="Op Den Camp H."/>
            <person name="Overmann J."/>
            <person name="Amann R."/>
            <person name="Jetten M.S.M."/>
            <person name="Mascher T."/>
            <person name="Medema M.H."/>
            <person name="Devos D.P."/>
            <person name="Kaster A.-K."/>
            <person name="Ovreas L."/>
            <person name="Rohde M."/>
            <person name="Galperin M.Y."/>
            <person name="Jogler C."/>
        </authorList>
    </citation>
    <scope>NUCLEOTIDE SEQUENCE [LARGE SCALE GENOMIC DNA]</scope>
    <source>
        <strain evidence="1 2">Pla52n</strain>
    </source>
</reference>
<gene>
    <name evidence="1" type="ORF">Pla52n_47470</name>
</gene>